<name>A0A1D8P9F2_9FLAO</name>
<feature type="repeat" description="TPR" evidence="1">
    <location>
        <begin position="273"/>
        <end position="306"/>
    </location>
</feature>
<dbReference type="KEGG" id="lul:LPB138_11075"/>
<keyword evidence="1" id="KW-0802">TPR repeat</keyword>
<evidence type="ECO:0000313" key="2">
    <source>
        <dbReference type="EMBL" id="AOW21188.1"/>
    </source>
</evidence>
<protein>
    <recommendedName>
        <fullName evidence="4">Tetratricopeptide repeat protein</fullName>
    </recommendedName>
</protein>
<dbReference type="PROSITE" id="PS50005">
    <property type="entry name" value="TPR"/>
    <property type="match status" value="1"/>
</dbReference>
<dbReference type="Gene3D" id="1.25.40.10">
    <property type="entry name" value="Tetratricopeptide repeat domain"/>
    <property type="match status" value="2"/>
</dbReference>
<dbReference type="Pfam" id="PF13181">
    <property type="entry name" value="TPR_8"/>
    <property type="match status" value="2"/>
</dbReference>
<dbReference type="InterPro" id="IPR019734">
    <property type="entry name" value="TPR_rpt"/>
</dbReference>
<proteinExistence type="predicted"/>
<evidence type="ECO:0000256" key="1">
    <source>
        <dbReference type="PROSITE-ProRule" id="PRU00339"/>
    </source>
</evidence>
<organism evidence="2 3">
    <name type="scientific">Urechidicola croceus</name>
    <dbReference type="NCBI Taxonomy" id="1850246"/>
    <lineage>
        <taxon>Bacteria</taxon>
        <taxon>Pseudomonadati</taxon>
        <taxon>Bacteroidota</taxon>
        <taxon>Flavobacteriia</taxon>
        <taxon>Flavobacteriales</taxon>
        <taxon>Flavobacteriaceae</taxon>
        <taxon>Urechidicola</taxon>
    </lineage>
</organism>
<sequence>MSFSQQNTEDLEGLLLLEDSDDTQIKFENHYFESLKYKAIGNYSRAITELEICQELYPDNTSVDFEFSKNYFFLERFNEAELYINKVLKLEPMNYWFIDFAKNIYEKQFNYSKAIEFQKKLVEQNPKVTEELVRLFMYANRKEEAKILIDKLEADGITSSRLRRYKDSIEKYNKPTIKIQEVESDLTLEDLKKSYEEEKKFDVLIQILEEELVSENYENLKVYSEEGLELFPAQPMVYIMNSKSLVYQKKYNEAIDVLNTGIDFVIDNVMLEAEFYEQLGVCHIALNNPKEAEKNRQKALELRRLNNQ</sequence>
<dbReference type="AlphaFoldDB" id="A0A1D8P9F2"/>
<dbReference type="STRING" id="1850246.LPB138_11075"/>
<dbReference type="SUPFAM" id="SSF48452">
    <property type="entry name" value="TPR-like"/>
    <property type="match status" value="1"/>
</dbReference>
<evidence type="ECO:0008006" key="4">
    <source>
        <dbReference type="Google" id="ProtNLM"/>
    </source>
</evidence>
<evidence type="ECO:0000313" key="3">
    <source>
        <dbReference type="Proteomes" id="UP000176050"/>
    </source>
</evidence>
<dbReference type="EMBL" id="CP017478">
    <property type="protein sequence ID" value="AOW21188.1"/>
    <property type="molecule type" value="Genomic_DNA"/>
</dbReference>
<keyword evidence="3" id="KW-1185">Reference proteome</keyword>
<accession>A0A1D8P9F2</accession>
<dbReference type="InterPro" id="IPR011990">
    <property type="entry name" value="TPR-like_helical_dom_sf"/>
</dbReference>
<dbReference type="Proteomes" id="UP000176050">
    <property type="component" value="Chromosome"/>
</dbReference>
<reference evidence="2 3" key="1">
    <citation type="submission" date="2016-10" db="EMBL/GenBank/DDBJ databases">
        <title>Lutibacter sp. LPB0138, isolated from marine gastropod.</title>
        <authorList>
            <person name="Kim E."/>
            <person name="Yi H."/>
        </authorList>
    </citation>
    <scope>NUCLEOTIDE SEQUENCE [LARGE SCALE GENOMIC DNA]</scope>
    <source>
        <strain evidence="2 3">LPB0138</strain>
    </source>
</reference>
<gene>
    <name evidence="2" type="ORF">LPB138_11075</name>
</gene>